<feature type="signal peptide" evidence="1">
    <location>
        <begin position="1"/>
        <end position="19"/>
    </location>
</feature>
<proteinExistence type="predicted"/>
<dbReference type="InterPro" id="IPR055795">
    <property type="entry name" value="DUF7371"/>
</dbReference>
<dbReference type="Pfam" id="PF24086">
    <property type="entry name" value="DUF7371"/>
    <property type="match status" value="1"/>
</dbReference>
<accession>A0A8H7E9N5</accession>
<reference evidence="3" key="1">
    <citation type="submission" date="2020-02" db="EMBL/GenBank/DDBJ databases">
        <authorList>
            <person name="Palmer J.M."/>
        </authorList>
    </citation>
    <scope>NUCLEOTIDE SEQUENCE</scope>
    <source>
        <strain evidence="3">EPUS1.4</strain>
        <tissue evidence="3">Thallus</tissue>
    </source>
</reference>
<dbReference type="EMBL" id="JAACFV010000004">
    <property type="protein sequence ID" value="KAF7513670.1"/>
    <property type="molecule type" value="Genomic_DNA"/>
</dbReference>
<name>A0A8H7E9N5_9EURO</name>
<evidence type="ECO:0000256" key="1">
    <source>
        <dbReference type="SAM" id="SignalP"/>
    </source>
</evidence>
<dbReference type="OrthoDB" id="5385013at2759"/>
<dbReference type="AlphaFoldDB" id="A0A8H7E9N5"/>
<dbReference type="Proteomes" id="UP000606974">
    <property type="component" value="Unassembled WGS sequence"/>
</dbReference>
<sequence length="620" mass="66091">MMKLYTILQLLTLVTTALAGVIAADKRNDISSTPCDAVAPTTITVIATQNQIQIETTTETQVTTITAQPDTVTVALQGPAAISSSLSSAFSVESQQLEINSQLAPNNPYRSEHPLPSSATRFTRTLIVPVIEATKTFAASGQTSATDVYFIGENDGTTTWLSNLIPHESMTIGTTTVTLSPVPSVSTIRTVRSRVTESATRTNTLTMTVERPNAVASASVGGFGGIGYQGWNTSSSAPAPASTSALLMAGGGSGVLSSFQVVTIRQSSAIITTTVQVSGSATSRALPTNAYGSTMNITFPTADYRYEKRSEGDGRRRAVCEWITATMRGTPVSWPNNYDGSKTVNCATFTSSTQQSQPTPPPTMVTITVTTAAMPFSNENPASSSAPAKQTIVPVSSTSTSAAPAATTSCGVSGDFTLDFDSLPQFFPPDNDTAPFPPIFNPYRHLFFSSGWAYVPPPTIPVVPQNGSHLAVYVPSASETNSSVSQSPNAGDVPPGSFGAGPRAYDNAYWFDAETLYIFCDNGAEDPSVTCDVVATAYQWDEDTQSETVLATQHFRQQPCPGYNNCRTNEIFLDTRFRGLSSLSLYAIVDGKQKMFFIDTVQLSWWNNTCEAGRRRANQI</sequence>
<feature type="chain" id="PRO_5034021984" description="DUF7371 domain-containing protein" evidence="1">
    <location>
        <begin position="20"/>
        <end position="620"/>
    </location>
</feature>
<feature type="domain" description="DUF7371" evidence="2">
    <location>
        <begin position="413"/>
        <end position="616"/>
    </location>
</feature>
<keyword evidence="4" id="KW-1185">Reference proteome</keyword>
<evidence type="ECO:0000313" key="3">
    <source>
        <dbReference type="EMBL" id="KAF7513670.1"/>
    </source>
</evidence>
<evidence type="ECO:0000259" key="2">
    <source>
        <dbReference type="Pfam" id="PF24086"/>
    </source>
</evidence>
<organism evidence="3 4">
    <name type="scientific">Endocarpon pusillum</name>
    <dbReference type="NCBI Taxonomy" id="364733"/>
    <lineage>
        <taxon>Eukaryota</taxon>
        <taxon>Fungi</taxon>
        <taxon>Dikarya</taxon>
        <taxon>Ascomycota</taxon>
        <taxon>Pezizomycotina</taxon>
        <taxon>Eurotiomycetes</taxon>
        <taxon>Chaetothyriomycetidae</taxon>
        <taxon>Verrucariales</taxon>
        <taxon>Verrucariaceae</taxon>
        <taxon>Endocarpon</taxon>
    </lineage>
</organism>
<keyword evidence="1" id="KW-0732">Signal</keyword>
<comment type="caution">
    <text evidence="3">The sequence shown here is derived from an EMBL/GenBank/DDBJ whole genome shotgun (WGS) entry which is preliminary data.</text>
</comment>
<gene>
    <name evidence="3" type="ORF">GJ744_007721</name>
</gene>
<evidence type="ECO:0000313" key="4">
    <source>
        <dbReference type="Proteomes" id="UP000606974"/>
    </source>
</evidence>
<protein>
    <recommendedName>
        <fullName evidence="2">DUF7371 domain-containing protein</fullName>
    </recommendedName>
</protein>